<dbReference type="Gene3D" id="3.40.50.2300">
    <property type="match status" value="2"/>
</dbReference>
<name>A0A9D1CU15_9FIRM</name>
<dbReference type="Proteomes" id="UP000886787">
    <property type="component" value="Unassembled WGS sequence"/>
</dbReference>
<evidence type="ECO:0000256" key="4">
    <source>
        <dbReference type="ARBA" id="ARBA00023163"/>
    </source>
</evidence>
<dbReference type="CDD" id="cd01392">
    <property type="entry name" value="HTH_LacI"/>
    <property type="match status" value="1"/>
</dbReference>
<keyword evidence="1" id="KW-0678">Repressor</keyword>
<dbReference type="InterPro" id="IPR046335">
    <property type="entry name" value="LacI/GalR-like_sensor"/>
</dbReference>
<dbReference type="CDD" id="cd19977">
    <property type="entry name" value="PBP1_EndR-like"/>
    <property type="match status" value="1"/>
</dbReference>
<reference evidence="6" key="2">
    <citation type="journal article" date="2021" name="PeerJ">
        <title>Extensive microbial diversity within the chicken gut microbiome revealed by metagenomics and culture.</title>
        <authorList>
            <person name="Gilroy R."/>
            <person name="Ravi A."/>
            <person name="Getino M."/>
            <person name="Pursley I."/>
            <person name="Horton D.L."/>
            <person name="Alikhan N.F."/>
            <person name="Baker D."/>
            <person name="Gharbi K."/>
            <person name="Hall N."/>
            <person name="Watson M."/>
            <person name="Adriaenssens E.M."/>
            <person name="Foster-Nyarko E."/>
            <person name="Jarju S."/>
            <person name="Secka A."/>
            <person name="Antonio M."/>
            <person name="Oren A."/>
            <person name="Chaudhuri R.R."/>
            <person name="La Ragione R."/>
            <person name="Hildebrand F."/>
            <person name="Pallen M.J."/>
        </authorList>
    </citation>
    <scope>NUCLEOTIDE SEQUENCE</scope>
    <source>
        <strain evidence="6">ChiSjej1B19-3389</strain>
    </source>
</reference>
<evidence type="ECO:0000313" key="6">
    <source>
        <dbReference type="EMBL" id="HIQ80018.1"/>
    </source>
</evidence>
<accession>A0A9D1CU15</accession>
<evidence type="ECO:0000259" key="5">
    <source>
        <dbReference type="PROSITE" id="PS50932"/>
    </source>
</evidence>
<dbReference type="InterPro" id="IPR000843">
    <property type="entry name" value="HTH_LacI"/>
</dbReference>
<sequence>MGNVNISIVAQKAQVSQSTVSRVLNNSPLVKETTANKVRQVIKELGYTPNELARGLRSNETKTVGVIVSNVLNPFFTSIVRGIEDLANKANYHIMLCNTDEKAEKEQQYIQALLSKRVDGLIIASTGTKNDYAALIGNKPVVFVDRKPEGSNKGKFDTVLVHNRDGSRKAVTQLIEAGYQRIGIITGSNVSTTGYERLSGYEQAFSDKKLPLDRSLIKLGDFLGHTAYQNAIDLIKNCSCDAIFAANNMILLGVLRAITELGVNIPDEVGISAFDDLEWMQFCQPQITAVRQPTYEMGTAAMSLLLDRIAESEEPTREINLPVELIVRQSSQKQIT</sequence>
<evidence type="ECO:0000256" key="1">
    <source>
        <dbReference type="ARBA" id="ARBA00022491"/>
    </source>
</evidence>
<gene>
    <name evidence="6" type="ORF">IAD32_01880</name>
</gene>
<dbReference type="GO" id="GO:0000976">
    <property type="term" value="F:transcription cis-regulatory region binding"/>
    <property type="evidence" value="ECO:0007669"/>
    <property type="project" value="TreeGrafter"/>
</dbReference>
<dbReference type="Pfam" id="PF00356">
    <property type="entry name" value="LacI"/>
    <property type="match status" value="1"/>
</dbReference>
<evidence type="ECO:0000256" key="3">
    <source>
        <dbReference type="ARBA" id="ARBA00023125"/>
    </source>
</evidence>
<comment type="caution">
    <text evidence="6">The sequence shown here is derived from an EMBL/GenBank/DDBJ whole genome shotgun (WGS) entry which is preliminary data.</text>
</comment>
<dbReference type="EMBL" id="DVFW01000013">
    <property type="protein sequence ID" value="HIQ80018.1"/>
    <property type="molecule type" value="Genomic_DNA"/>
</dbReference>
<proteinExistence type="predicted"/>
<dbReference type="InterPro" id="IPR010982">
    <property type="entry name" value="Lambda_DNA-bd_dom_sf"/>
</dbReference>
<dbReference type="InterPro" id="IPR028082">
    <property type="entry name" value="Peripla_BP_I"/>
</dbReference>
<dbReference type="PROSITE" id="PS50932">
    <property type="entry name" value="HTH_LACI_2"/>
    <property type="match status" value="1"/>
</dbReference>
<organism evidence="6 7">
    <name type="scientific">Candidatus Scatavimonas merdigallinarum</name>
    <dbReference type="NCBI Taxonomy" id="2840914"/>
    <lineage>
        <taxon>Bacteria</taxon>
        <taxon>Bacillati</taxon>
        <taxon>Bacillota</taxon>
        <taxon>Clostridia</taxon>
        <taxon>Eubacteriales</taxon>
        <taxon>Oscillospiraceae</taxon>
        <taxon>Oscillospiraceae incertae sedis</taxon>
        <taxon>Candidatus Scatavimonas</taxon>
    </lineage>
</organism>
<dbReference type="PANTHER" id="PTHR30146">
    <property type="entry name" value="LACI-RELATED TRANSCRIPTIONAL REPRESSOR"/>
    <property type="match status" value="1"/>
</dbReference>
<protein>
    <submittedName>
        <fullName evidence="6">LacI family DNA-binding transcriptional regulator</fullName>
    </submittedName>
</protein>
<dbReference type="SUPFAM" id="SSF47413">
    <property type="entry name" value="lambda repressor-like DNA-binding domains"/>
    <property type="match status" value="1"/>
</dbReference>
<feature type="domain" description="HTH lacI-type" evidence="5">
    <location>
        <begin position="4"/>
        <end position="58"/>
    </location>
</feature>
<dbReference type="GO" id="GO:0003700">
    <property type="term" value="F:DNA-binding transcription factor activity"/>
    <property type="evidence" value="ECO:0007669"/>
    <property type="project" value="TreeGrafter"/>
</dbReference>
<evidence type="ECO:0000313" key="7">
    <source>
        <dbReference type="Proteomes" id="UP000886787"/>
    </source>
</evidence>
<reference evidence="6" key="1">
    <citation type="submission" date="2020-10" db="EMBL/GenBank/DDBJ databases">
        <authorList>
            <person name="Gilroy R."/>
        </authorList>
    </citation>
    <scope>NUCLEOTIDE SEQUENCE</scope>
    <source>
        <strain evidence="6">ChiSjej1B19-3389</strain>
    </source>
</reference>
<keyword evidence="2" id="KW-0805">Transcription regulation</keyword>
<dbReference type="Gene3D" id="1.10.260.40">
    <property type="entry name" value="lambda repressor-like DNA-binding domains"/>
    <property type="match status" value="1"/>
</dbReference>
<dbReference type="PANTHER" id="PTHR30146:SF148">
    <property type="entry name" value="HTH-TYPE TRANSCRIPTIONAL REPRESSOR PURR-RELATED"/>
    <property type="match status" value="1"/>
</dbReference>
<keyword evidence="3 6" id="KW-0238">DNA-binding</keyword>
<dbReference type="Pfam" id="PF13377">
    <property type="entry name" value="Peripla_BP_3"/>
    <property type="match status" value="1"/>
</dbReference>
<dbReference type="SUPFAM" id="SSF53822">
    <property type="entry name" value="Periplasmic binding protein-like I"/>
    <property type="match status" value="1"/>
</dbReference>
<dbReference type="SMART" id="SM00354">
    <property type="entry name" value="HTH_LACI"/>
    <property type="match status" value="1"/>
</dbReference>
<keyword evidence="4" id="KW-0804">Transcription</keyword>
<dbReference type="AlphaFoldDB" id="A0A9D1CU15"/>
<evidence type="ECO:0000256" key="2">
    <source>
        <dbReference type="ARBA" id="ARBA00023015"/>
    </source>
</evidence>